<dbReference type="PATRIC" id="fig|1321816.3.peg.254"/>
<dbReference type="Pfam" id="PF01182">
    <property type="entry name" value="Glucosamine_iso"/>
    <property type="match status" value="1"/>
</dbReference>
<evidence type="ECO:0000313" key="10">
    <source>
        <dbReference type="Proteomes" id="UP000016519"/>
    </source>
</evidence>
<evidence type="ECO:0000256" key="3">
    <source>
        <dbReference type="ARBA" id="ARBA00004961"/>
    </source>
</evidence>
<comment type="function">
    <text evidence="2 7">Hydrolysis of 6-phosphogluconolactone to 6-phosphogluconate.</text>
</comment>
<comment type="pathway">
    <text evidence="3 7">Carbohydrate degradation; pentose phosphate pathway; D-ribulose 5-phosphate from D-glucose 6-phosphate (oxidative stage): step 2/3.</text>
</comment>
<name>U1QWV7_9BIFI</name>
<dbReference type="EC" id="3.1.1.31" evidence="5 7"/>
<protein>
    <recommendedName>
        <fullName evidence="6 7">6-phosphogluconolactonase</fullName>
        <shortName evidence="7">6PGL</shortName>
        <ecNumber evidence="5 7">3.1.1.31</ecNumber>
    </recommendedName>
</protein>
<dbReference type="PROSITE" id="PS01161">
    <property type="entry name" value="GLC_GALNAC_ISOMERASE"/>
    <property type="match status" value="1"/>
</dbReference>
<dbReference type="HOGENOM" id="CLU_053947_1_0_11"/>
<dbReference type="GO" id="GO:0006044">
    <property type="term" value="P:N-acetylglucosamine metabolic process"/>
    <property type="evidence" value="ECO:0007669"/>
    <property type="project" value="InterPro"/>
</dbReference>
<dbReference type="EMBL" id="AWSI01000009">
    <property type="protein sequence ID" value="ERH31860.1"/>
    <property type="molecule type" value="Genomic_DNA"/>
</dbReference>
<dbReference type="GO" id="GO:0004342">
    <property type="term" value="F:glucosamine-6-phosphate deaminase activity"/>
    <property type="evidence" value="ECO:0007669"/>
    <property type="project" value="InterPro"/>
</dbReference>
<keyword evidence="7" id="KW-0378">Hydrolase</keyword>
<comment type="similarity">
    <text evidence="4 7">Belongs to the glucosamine/galactosamine-6-phosphate isomerase family. 6-phosphogluconolactonase subfamily.</text>
</comment>
<dbReference type="Proteomes" id="UP000016519">
    <property type="component" value="Unassembled WGS sequence"/>
</dbReference>
<organism evidence="9 10">
    <name type="scientific">Alloscardovia omnicolens F0580</name>
    <dbReference type="NCBI Taxonomy" id="1321816"/>
    <lineage>
        <taxon>Bacteria</taxon>
        <taxon>Bacillati</taxon>
        <taxon>Actinomycetota</taxon>
        <taxon>Actinomycetes</taxon>
        <taxon>Bifidobacteriales</taxon>
        <taxon>Bifidobacteriaceae</taxon>
        <taxon>Alloscardovia</taxon>
    </lineage>
</organism>
<evidence type="ECO:0000256" key="1">
    <source>
        <dbReference type="ARBA" id="ARBA00000832"/>
    </source>
</evidence>
<comment type="caution">
    <text evidence="9">The sequence shown here is derived from an EMBL/GenBank/DDBJ whole genome shotgun (WGS) entry which is preliminary data.</text>
</comment>
<evidence type="ECO:0000256" key="4">
    <source>
        <dbReference type="ARBA" id="ARBA00010662"/>
    </source>
</evidence>
<dbReference type="STRING" id="419015.HMPREF3214_00046"/>
<evidence type="ECO:0000313" key="9">
    <source>
        <dbReference type="EMBL" id="ERH31860.1"/>
    </source>
</evidence>
<dbReference type="InterPro" id="IPR037171">
    <property type="entry name" value="NagB/RpiA_transferase-like"/>
</dbReference>
<proteinExistence type="inferred from homology"/>
<dbReference type="PANTHER" id="PTHR11054">
    <property type="entry name" value="6-PHOSPHOGLUCONOLACTONASE"/>
    <property type="match status" value="1"/>
</dbReference>
<dbReference type="Gene3D" id="3.40.50.1360">
    <property type="match status" value="1"/>
</dbReference>
<dbReference type="AlphaFoldDB" id="U1QWV7"/>
<dbReference type="GO" id="GO:0005975">
    <property type="term" value="P:carbohydrate metabolic process"/>
    <property type="evidence" value="ECO:0007669"/>
    <property type="project" value="UniProtKB-UniRule"/>
</dbReference>
<dbReference type="GO" id="GO:0017057">
    <property type="term" value="F:6-phosphogluconolactonase activity"/>
    <property type="evidence" value="ECO:0007669"/>
    <property type="project" value="UniProtKB-UniRule"/>
</dbReference>
<accession>U1QWV7</accession>
<keyword evidence="10" id="KW-1185">Reference proteome</keyword>
<dbReference type="NCBIfam" id="TIGR01198">
    <property type="entry name" value="pgl"/>
    <property type="match status" value="1"/>
</dbReference>
<evidence type="ECO:0000256" key="5">
    <source>
        <dbReference type="ARBA" id="ARBA00013198"/>
    </source>
</evidence>
<dbReference type="InterPro" id="IPR005900">
    <property type="entry name" value="6-phosphogluconolactonase_DevB"/>
</dbReference>
<evidence type="ECO:0000256" key="6">
    <source>
        <dbReference type="ARBA" id="ARBA00020337"/>
    </source>
</evidence>
<evidence type="ECO:0000256" key="2">
    <source>
        <dbReference type="ARBA" id="ARBA00002681"/>
    </source>
</evidence>
<dbReference type="GO" id="GO:0006098">
    <property type="term" value="P:pentose-phosphate shunt"/>
    <property type="evidence" value="ECO:0007669"/>
    <property type="project" value="UniProtKB-UniPathway"/>
</dbReference>
<dbReference type="InterPro" id="IPR006148">
    <property type="entry name" value="Glc/Gal-6P_isomerase"/>
</dbReference>
<feature type="domain" description="Glucosamine/galactosamine-6-phosphate isomerase" evidence="8">
    <location>
        <begin position="24"/>
        <end position="265"/>
    </location>
</feature>
<dbReference type="SUPFAM" id="SSF100950">
    <property type="entry name" value="NagB/RpiA/CoA transferase-like"/>
    <property type="match status" value="1"/>
</dbReference>
<dbReference type="UniPathway" id="UPA00115">
    <property type="reaction ID" value="UER00409"/>
</dbReference>
<evidence type="ECO:0000256" key="7">
    <source>
        <dbReference type="RuleBase" id="RU365095"/>
    </source>
</evidence>
<dbReference type="CDD" id="cd01400">
    <property type="entry name" value="6PGL"/>
    <property type="match status" value="1"/>
</dbReference>
<gene>
    <name evidence="7" type="primary">pgl</name>
    <name evidence="9" type="ORF">HMPREF9244_00299</name>
</gene>
<reference evidence="9 10" key="1">
    <citation type="submission" date="2013-08" db="EMBL/GenBank/DDBJ databases">
        <authorList>
            <person name="Weinstock G."/>
            <person name="Sodergren E."/>
            <person name="Wylie T."/>
            <person name="Fulton L."/>
            <person name="Fulton R."/>
            <person name="Fronick C."/>
            <person name="O'Laughlin M."/>
            <person name="Godfrey J."/>
            <person name="Miner T."/>
            <person name="Herter B."/>
            <person name="Appelbaum E."/>
            <person name="Cordes M."/>
            <person name="Lek S."/>
            <person name="Wollam A."/>
            <person name="Pepin K.H."/>
            <person name="Palsikar V.B."/>
            <person name="Mitreva M."/>
            <person name="Wilson R.K."/>
        </authorList>
    </citation>
    <scope>NUCLEOTIDE SEQUENCE [LARGE SCALE GENOMIC DNA]</scope>
    <source>
        <strain evidence="9 10">F0580</strain>
    </source>
</reference>
<dbReference type="InterPro" id="IPR018321">
    <property type="entry name" value="Glucosamine6P_isomerase_CS"/>
</dbReference>
<dbReference type="InterPro" id="IPR039104">
    <property type="entry name" value="6PGL"/>
</dbReference>
<sequence>MIIGTINAGVDMADTSRNILVYNTEDILINTVAARLLLRISDLLTAQDRVDVALTGGTDGIAVLAAAAQSPLTAAIDFSRVHFWWGDERFVASDDGDRNALQAREAWLNALIDTGELPESNIHEMPTELRSPAEVEAASTDEHDEVLRAAARDYQAQLERELGADGTLDIALFGVGPDGHFASLFPGREEVRIEDESVKCIGVSNSPKMPPLRVSLTVPYIHKTDFVWVFASGERKSEAIARALYEPDNYHVPSSFARGAEETLWMLDKAAAANLA</sequence>
<evidence type="ECO:0000259" key="8">
    <source>
        <dbReference type="Pfam" id="PF01182"/>
    </source>
</evidence>
<comment type="catalytic activity">
    <reaction evidence="1 7">
        <text>6-phospho-D-glucono-1,5-lactone + H2O = 6-phospho-D-gluconate + H(+)</text>
        <dbReference type="Rhea" id="RHEA:12556"/>
        <dbReference type="ChEBI" id="CHEBI:15377"/>
        <dbReference type="ChEBI" id="CHEBI:15378"/>
        <dbReference type="ChEBI" id="CHEBI:57955"/>
        <dbReference type="ChEBI" id="CHEBI:58759"/>
        <dbReference type="EC" id="3.1.1.31"/>
    </reaction>
</comment>
<dbReference type="PANTHER" id="PTHR11054:SF0">
    <property type="entry name" value="6-PHOSPHOGLUCONOLACTONASE"/>
    <property type="match status" value="1"/>
</dbReference>